<protein>
    <submittedName>
        <fullName evidence="2">Uncharacterized protein</fullName>
    </submittedName>
</protein>
<dbReference type="RefSeq" id="XP_046063761.1">
    <property type="nucleotide sequence ID" value="XM_046202401.1"/>
</dbReference>
<feature type="compositionally biased region" description="Basic and acidic residues" evidence="1">
    <location>
        <begin position="13"/>
        <end position="27"/>
    </location>
</feature>
<organism evidence="2 3">
    <name type="scientific">Ogataea philodendri</name>
    <dbReference type="NCBI Taxonomy" id="1378263"/>
    <lineage>
        <taxon>Eukaryota</taxon>
        <taxon>Fungi</taxon>
        <taxon>Dikarya</taxon>
        <taxon>Ascomycota</taxon>
        <taxon>Saccharomycotina</taxon>
        <taxon>Pichiomycetes</taxon>
        <taxon>Pichiales</taxon>
        <taxon>Pichiaceae</taxon>
        <taxon>Ogataea</taxon>
    </lineage>
</organism>
<dbReference type="AlphaFoldDB" id="A0A9P8T7S2"/>
<gene>
    <name evidence="2" type="ORF">OGAPHI_001619</name>
</gene>
<comment type="caution">
    <text evidence="2">The sequence shown here is derived from an EMBL/GenBank/DDBJ whole genome shotgun (WGS) entry which is preliminary data.</text>
</comment>
<feature type="region of interest" description="Disordered" evidence="1">
    <location>
        <begin position="1"/>
        <end position="134"/>
    </location>
</feature>
<accession>A0A9P8T7S2</accession>
<evidence type="ECO:0000313" key="2">
    <source>
        <dbReference type="EMBL" id="KAH3669498.1"/>
    </source>
</evidence>
<feature type="compositionally biased region" description="Basic and acidic residues" evidence="1">
    <location>
        <begin position="50"/>
        <end position="79"/>
    </location>
</feature>
<dbReference type="EMBL" id="JAEUBE010000137">
    <property type="protein sequence ID" value="KAH3669498.1"/>
    <property type="molecule type" value="Genomic_DNA"/>
</dbReference>
<evidence type="ECO:0000313" key="3">
    <source>
        <dbReference type="Proteomes" id="UP000769157"/>
    </source>
</evidence>
<feature type="compositionally biased region" description="Basic and acidic residues" evidence="1">
    <location>
        <begin position="94"/>
        <end position="105"/>
    </location>
</feature>
<name>A0A9P8T7S2_9ASCO</name>
<dbReference type="Proteomes" id="UP000769157">
    <property type="component" value="Unassembled WGS sequence"/>
</dbReference>
<feature type="compositionally biased region" description="Acidic residues" evidence="1">
    <location>
        <begin position="35"/>
        <end position="49"/>
    </location>
</feature>
<proteinExistence type="predicted"/>
<reference evidence="2" key="1">
    <citation type="journal article" date="2021" name="Open Biol.">
        <title>Shared evolutionary footprints suggest mitochondrial oxidative damage underlies multiple complex I losses in fungi.</title>
        <authorList>
            <person name="Schikora-Tamarit M.A."/>
            <person name="Marcet-Houben M."/>
            <person name="Nosek J."/>
            <person name="Gabaldon T."/>
        </authorList>
    </citation>
    <scope>NUCLEOTIDE SEQUENCE</scope>
    <source>
        <strain evidence="2">CBS6075</strain>
    </source>
</reference>
<dbReference type="GeneID" id="70233587"/>
<reference evidence="2" key="2">
    <citation type="submission" date="2021-01" db="EMBL/GenBank/DDBJ databases">
        <authorList>
            <person name="Schikora-Tamarit M.A."/>
        </authorList>
    </citation>
    <scope>NUCLEOTIDE SEQUENCE</scope>
    <source>
        <strain evidence="2">CBS6075</strain>
    </source>
</reference>
<sequence length="134" mass="14908">MTGNPHHGKHHSSKEVPDVVEQQKHGNNDGLADLESVDSSEDVDGVGTEDADRRHVQVVHEAKVDRVGRESKPVSEHVGDQNGGDSEIDVVDNQQRDRRNCRQKELVAPSDVKQVVHESEQDHRLQTKQTTEIG</sequence>
<feature type="compositionally biased region" description="Basic and acidic residues" evidence="1">
    <location>
        <begin position="114"/>
        <end position="125"/>
    </location>
</feature>
<evidence type="ECO:0000256" key="1">
    <source>
        <dbReference type="SAM" id="MobiDB-lite"/>
    </source>
</evidence>
<feature type="compositionally biased region" description="Basic residues" evidence="1">
    <location>
        <begin position="1"/>
        <end position="12"/>
    </location>
</feature>
<keyword evidence="3" id="KW-1185">Reference proteome</keyword>